<accession>A0ABP0HBH9</accession>
<evidence type="ECO:0000313" key="8">
    <source>
        <dbReference type="Proteomes" id="UP001642464"/>
    </source>
</evidence>
<organism evidence="7 8">
    <name type="scientific">Durusdinium trenchii</name>
    <dbReference type="NCBI Taxonomy" id="1381693"/>
    <lineage>
        <taxon>Eukaryota</taxon>
        <taxon>Sar</taxon>
        <taxon>Alveolata</taxon>
        <taxon>Dinophyceae</taxon>
        <taxon>Suessiales</taxon>
        <taxon>Symbiodiniaceae</taxon>
        <taxon>Durusdinium</taxon>
    </lineage>
</organism>
<name>A0ABP0HBH9_9DINO</name>
<feature type="transmembrane region" description="Helical" evidence="6">
    <location>
        <begin position="421"/>
        <end position="439"/>
    </location>
</feature>
<keyword evidence="4 6" id="KW-1133">Transmembrane helix</keyword>
<keyword evidence="5 6" id="KW-0472">Membrane</keyword>
<evidence type="ECO:0000256" key="3">
    <source>
        <dbReference type="ARBA" id="ARBA00022692"/>
    </source>
</evidence>
<evidence type="ECO:0000256" key="2">
    <source>
        <dbReference type="ARBA" id="ARBA00010199"/>
    </source>
</evidence>
<dbReference type="Pfam" id="PF01554">
    <property type="entry name" value="MatE"/>
    <property type="match status" value="2"/>
</dbReference>
<feature type="transmembrane region" description="Helical" evidence="6">
    <location>
        <begin position="369"/>
        <end position="387"/>
    </location>
</feature>
<evidence type="ECO:0008006" key="9">
    <source>
        <dbReference type="Google" id="ProtNLM"/>
    </source>
</evidence>
<dbReference type="NCBIfam" id="TIGR00797">
    <property type="entry name" value="matE"/>
    <property type="match status" value="1"/>
</dbReference>
<evidence type="ECO:0000256" key="5">
    <source>
        <dbReference type="ARBA" id="ARBA00023136"/>
    </source>
</evidence>
<feature type="transmembrane region" description="Helical" evidence="6">
    <location>
        <begin position="99"/>
        <end position="124"/>
    </location>
</feature>
<dbReference type="InterPro" id="IPR044644">
    <property type="entry name" value="DinF-like"/>
</dbReference>
<proteinExistence type="inferred from homology"/>
<gene>
    <name evidence="7" type="ORF">SCF082_LOCUS953</name>
</gene>
<feature type="transmembrane region" description="Helical" evidence="6">
    <location>
        <begin position="197"/>
        <end position="215"/>
    </location>
</feature>
<comment type="similarity">
    <text evidence="2">Belongs to the multi antimicrobial extrusion (MATE) (TC 2.A.66.1) family.</text>
</comment>
<dbReference type="CDD" id="cd13136">
    <property type="entry name" value="MATE_DinF_like"/>
    <property type="match status" value="1"/>
</dbReference>
<feature type="transmembrane region" description="Helical" evidence="6">
    <location>
        <begin position="144"/>
        <end position="162"/>
    </location>
</feature>
<feature type="transmembrane region" description="Helical" evidence="6">
    <location>
        <begin position="174"/>
        <end position="191"/>
    </location>
</feature>
<comment type="caution">
    <text evidence="7">The sequence shown here is derived from an EMBL/GenBank/DDBJ whole genome shotgun (WGS) entry which is preliminary data.</text>
</comment>
<reference evidence="7 8" key="1">
    <citation type="submission" date="2024-02" db="EMBL/GenBank/DDBJ databases">
        <authorList>
            <person name="Chen Y."/>
            <person name="Shah S."/>
            <person name="Dougan E. K."/>
            <person name="Thang M."/>
            <person name="Chan C."/>
        </authorList>
    </citation>
    <scope>NUCLEOTIDE SEQUENCE [LARGE SCALE GENOMIC DNA]</scope>
</reference>
<dbReference type="InterPro" id="IPR002528">
    <property type="entry name" value="MATE_fam"/>
</dbReference>
<dbReference type="EMBL" id="CAXAMM010000436">
    <property type="protein sequence ID" value="CAK8987397.1"/>
    <property type="molecule type" value="Genomic_DNA"/>
</dbReference>
<evidence type="ECO:0000256" key="4">
    <source>
        <dbReference type="ARBA" id="ARBA00022989"/>
    </source>
</evidence>
<dbReference type="Proteomes" id="UP001642464">
    <property type="component" value="Unassembled WGS sequence"/>
</dbReference>
<evidence type="ECO:0000256" key="6">
    <source>
        <dbReference type="SAM" id="Phobius"/>
    </source>
</evidence>
<feature type="transmembrane region" description="Helical" evidence="6">
    <location>
        <begin position="399"/>
        <end position="415"/>
    </location>
</feature>
<protein>
    <recommendedName>
        <fullName evidence="9">Protein DETOXIFICATION</fullName>
    </recommendedName>
</protein>
<sequence>MADNFTARLQRIFHLAWPSILSELSTPLLGLVDTVVVGHFADAEDLAALALAIAAYNPLIDLPIQVVFNFLRMGFGGVIAQAAGARDVEELVACSVRGILLGLAVGLTLSMAREVLASLLFGMVLHQPDPETTMVAQSYFQCRILGAPAALSNYVVQAWLINVQRTDIAMAQNVLLNLCNAVLCVVLGYVLDGGIVGVAWATVLSNYLAFAFGVMQISRVAHTLPWVKAPLAINWHLVFQPQRLLRLASLNGNVVLRSICMMTIVTDFTSLSAKLGSSALAANNLLMQLQMLISFGADGFANAGEALVGEAIGQGDPRKVRRTVQALLTWGFLLGLGFTLLFMVFGHQILGVLTSHQEVLHYASIYLPWQWAAPTLSFTAYLMDGVFVGAARPSSMRDATFLAMLVFCAIAHISPDNNLLWAAYMLHLITRAAVLGYWYPAVEEFIFHLVDRCGSIQAEQPTPAL</sequence>
<dbReference type="PANTHER" id="PTHR42893:SF46">
    <property type="entry name" value="PROTEIN DETOXIFICATION 44, CHLOROPLASTIC"/>
    <property type="match status" value="1"/>
</dbReference>
<dbReference type="PANTHER" id="PTHR42893">
    <property type="entry name" value="PROTEIN DETOXIFICATION 44, CHLOROPLASTIC-RELATED"/>
    <property type="match status" value="1"/>
</dbReference>
<evidence type="ECO:0000256" key="1">
    <source>
        <dbReference type="ARBA" id="ARBA00004141"/>
    </source>
</evidence>
<feature type="transmembrane region" description="Helical" evidence="6">
    <location>
        <begin position="327"/>
        <end position="349"/>
    </location>
</feature>
<comment type="subcellular location">
    <subcellularLocation>
        <location evidence="1">Membrane</location>
        <topology evidence="1">Multi-pass membrane protein</topology>
    </subcellularLocation>
</comment>
<evidence type="ECO:0000313" key="7">
    <source>
        <dbReference type="EMBL" id="CAK8987397.1"/>
    </source>
</evidence>
<keyword evidence="8" id="KW-1185">Reference proteome</keyword>
<keyword evidence="3 6" id="KW-0812">Transmembrane</keyword>